<comment type="catalytic activity">
    <reaction evidence="7">
        <text>a 2'-deoxyadenosine in DNA + S-adenosyl-L-methionine = an N(6)-methyl-2'-deoxyadenosine in DNA + S-adenosyl-L-homocysteine + H(+)</text>
        <dbReference type="Rhea" id="RHEA:15197"/>
        <dbReference type="Rhea" id="RHEA-COMP:12418"/>
        <dbReference type="Rhea" id="RHEA-COMP:12419"/>
        <dbReference type="ChEBI" id="CHEBI:15378"/>
        <dbReference type="ChEBI" id="CHEBI:57856"/>
        <dbReference type="ChEBI" id="CHEBI:59789"/>
        <dbReference type="ChEBI" id="CHEBI:90615"/>
        <dbReference type="ChEBI" id="CHEBI:90616"/>
        <dbReference type="EC" id="2.1.1.72"/>
    </reaction>
</comment>
<gene>
    <name evidence="9" type="primary">hsdM_1</name>
    <name evidence="9" type="ORF">MBHS_00677</name>
</gene>
<feature type="domain" description="DNA methylase adenine-specific" evidence="8">
    <location>
        <begin position="263"/>
        <end position="385"/>
    </location>
</feature>
<feature type="domain" description="DNA methylase adenine-specific" evidence="8">
    <location>
        <begin position="151"/>
        <end position="234"/>
    </location>
</feature>
<evidence type="ECO:0000256" key="1">
    <source>
        <dbReference type="ARBA" id="ARBA00006594"/>
    </source>
</evidence>
<dbReference type="InterPro" id="IPR051537">
    <property type="entry name" value="DNA_Adenine_Mtase"/>
</dbReference>
<dbReference type="SUPFAM" id="SSF53335">
    <property type="entry name" value="S-adenosyl-L-methionine-dependent methyltransferases"/>
    <property type="match status" value="1"/>
</dbReference>
<evidence type="ECO:0000256" key="5">
    <source>
        <dbReference type="ARBA" id="ARBA00022691"/>
    </source>
</evidence>
<dbReference type="AlphaFoldDB" id="A0A1H6F794"/>
<dbReference type="PANTHER" id="PTHR42933">
    <property type="entry name" value="SLR6095 PROTEIN"/>
    <property type="match status" value="1"/>
</dbReference>
<comment type="similarity">
    <text evidence="1">Belongs to the N(4)/N(6)-methyltransferase family.</text>
</comment>
<keyword evidence="3 9" id="KW-0489">Methyltransferase</keyword>
<dbReference type="EMBL" id="FMSV02000123">
    <property type="protein sequence ID" value="SEH04825.1"/>
    <property type="molecule type" value="Genomic_DNA"/>
</dbReference>
<sequence length="445" mass="50395">MMRPDILQKISKLLTFWQTLPNDARLQQALFNDFLNLLLLCLYPKHRQHWLALRNSPPDLQMQMYEQQILPLTQSTGAMAGLYVKSEHPSEHRLTPEQWLPPVLSWLEDLENDVGLVSGIQAGTLWEAIIESFVAHAPLCFDTAQQHSLPPRALINSIVALLQPQPGECIHDPAAAGAGFLVAAWEYSQTVLEDEQQRAGRQGRYLQAAQLSGWVAHKQQQRLARANLLLHGLKPGILQQTPAMVNVMCTDLSPFTPEVSQQYLDTVLDSLQPGGRAALMINDDWLAASVTQNQRQQLLTSGQWQTLLYLPQDVLYGRDRALSVLFLSKVSETPVSAQALAVFDLRSQTPALNANNLNQLLPCWMSLFISLYQQQEKADLHPRWSRLSPAQWEKAQDWDFSWTHAQIDYPALPVQKNCENHPAAWQALEDTLDDLQQLADFLKWE</sequence>
<dbReference type="Gene3D" id="3.40.50.150">
    <property type="entry name" value="Vaccinia Virus protein VP39"/>
    <property type="match status" value="2"/>
</dbReference>
<evidence type="ECO:0000256" key="7">
    <source>
        <dbReference type="ARBA" id="ARBA00047942"/>
    </source>
</evidence>
<dbReference type="GO" id="GO:0008170">
    <property type="term" value="F:N-methyltransferase activity"/>
    <property type="evidence" value="ECO:0007669"/>
    <property type="project" value="InterPro"/>
</dbReference>
<dbReference type="InterPro" id="IPR003356">
    <property type="entry name" value="DNA_methylase_A-5"/>
</dbReference>
<dbReference type="InterPro" id="IPR029063">
    <property type="entry name" value="SAM-dependent_MTases_sf"/>
</dbReference>
<evidence type="ECO:0000256" key="2">
    <source>
        <dbReference type="ARBA" id="ARBA00011900"/>
    </source>
</evidence>
<dbReference type="GO" id="GO:0009307">
    <property type="term" value="P:DNA restriction-modification system"/>
    <property type="evidence" value="ECO:0007669"/>
    <property type="project" value="UniProtKB-KW"/>
</dbReference>
<dbReference type="GO" id="GO:0032259">
    <property type="term" value="P:methylation"/>
    <property type="evidence" value="ECO:0007669"/>
    <property type="project" value="UniProtKB-KW"/>
</dbReference>
<evidence type="ECO:0000256" key="4">
    <source>
        <dbReference type="ARBA" id="ARBA00022679"/>
    </source>
</evidence>
<reference evidence="9 10" key="1">
    <citation type="submission" date="2016-10" db="EMBL/GenBank/DDBJ databases">
        <authorList>
            <person name="de Groot N.N."/>
        </authorList>
    </citation>
    <scope>NUCLEOTIDE SEQUENCE [LARGE SCALE GENOMIC DNA]</scope>
    <source>
        <strain evidence="9">MBHS1</strain>
    </source>
</reference>
<keyword evidence="4 9" id="KW-0808">Transferase</keyword>
<keyword evidence="6" id="KW-0680">Restriction system</keyword>
<protein>
    <recommendedName>
        <fullName evidence="2">site-specific DNA-methyltransferase (adenine-specific)</fullName>
        <ecNumber evidence="2">2.1.1.72</ecNumber>
    </recommendedName>
</protein>
<dbReference type="GO" id="GO:0003677">
    <property type="term" value="F:DNA binding"/>
    <property type="evidence" value="ECO:0007669"/>
    <property type="project" value="InterPro"/>
</dbReference>
<dbReference type="Proteomes" id="UP000236724">
    <property type="component" value="Unassembled WGS sequence"/>
</dbReference>
<dbReference type="EC" id="2.1.1.72" evidence="2"/>
<evidence type="ECO:0000259" key="8">
    <source>
        <dbReference type="Pfam" id="PF02384"/>
    </source>
</evidence>
<evidence type="ECO:0000256" key="3">
    <source>
        <dbReference type="ARBA" id="ARBA00022603"/>
    </source>
</evidence>
<evidence type="ECO:0000313" key="10">
    <source>
        <dbReference type="Proteomes" id="UP000236724"/>
    </source>
</evidence>
<dbReference type="RefSeq" id="WP_146066456.1">
    <property type="nucleotide sequence ID" value="NZ_FMSV02000123.1"/>
</dbReference>
<keyword evidence="5" id="KW-0949">S-adenosyl-L-methionine</keyword>
<evidence type="ECO:0000256" key="6">
    <source>
        <dbReference type="ARBA" id="ARBA00022747"/>
    </source>
</evidence>
<name>A0A1H6F794_9GAMM</name>
<organism evidence="9 10">
    <name type="scientific">Candidatus Venteria ishoeyi</name>
    <dbReference type="NCBI Taxonomy" id="1899563"/>
    <lineage>
        <taxon>Bacteria</taxon>
        <taxon>Pseudomonadati</taxon>
        <taxon>Pseudomonadota</taxon>
        <taxon>Gammaproteobacteria</taxon>
        <taxon>Thiotrichales</taxon>
        <taxon>Thiotrichaceae</taxon>
        <taxon>Venteria</taxon>
    </lineage>
</organism>
<accession>A0A1H6F794</accession>
<dbReference type="Pfam" id="PF02384">
    <property type="entry name" value="N6_Mtase"/>
    <property type="match status" value="2"/>
</dbReference>
<keyword evidence="10" id="KW-1185">Reference proteome</keyword>
<dbReference type="PANTHER" id="PTHR42933:SF4">
    <property type="entry name" value="TYPE I RESTRICTION ENZYME ECOKI METHYLASE SUBUNIT"/>
    <property type="match status" value="1"/>
</dbReference>
<evidence type="ECO:0000313" key="9">
    <source>
        <dbReference type="EMBL" id="SEH04825.1"/>
    </source>
</evidence>
<proteinExistence type="inferred from homology"/>
<dbReference type="GO" id="GO:0009007">
    <property type="term" value="F:site-specific DNA-methyltransferase (adenine-specific) activity"/>
    <property type="evidence" value="ECO:0007669"/>
    <property type="project" value="UniProtKB-EC"/>
</dbReference>